<reference evidence="7 8" key="1">
    <citation type="submission" date="2017-02" db="EMBL/GenBank/DDBJ databases">
        <authorList>
            <person name="Peterson S.W."/>
        </authorList>
    </citation>
    <scope>NUCLEOTIDE SEQUENCE [LARGE SCALE GENOMIC DNA]</scope>
    <source>
        <strain evidence="7 8">ATCC 49788</strain>
    </source>
</reference>
<evidence type="ECO:0000256" key="1">
    <source>
        <dbReference type="ARBA" id="ARBA00004167"/>
    </source>
</evidence>
<dbReference type="CDD" id="cd03404">
    <property type="entry name" value="SPFH_HflK"/>
    <property type="match status" value="1"/>
</dbReference>
<comment type="similarity">
    <text evidence="2 3">Belongs to the band 7/mec-2 family. HflK subfamily.</text>
</comment>
<keyword evidence="8" id="KW-1185">Reference proteome</keyword>
<feature type="compositionally biased region" description="Low complexity" evidence="5">
    <location>
        <begin position="362"/>
        <end position="376"/>
    </location>
</feature>
<comment type="function">
    <text evidence="3">HflC and HflK could encode or regulate a protease.</text>
</comment>
<keyword evidence="3" id="KW-1133">Transmembrane helix</keyword>
<evidence type="ECO:0000256" key="2">
    <source>
        <dbReference type="ARBA" id="ARBA00006971"/>
    </source>
</evidence>
<keyword evidence="3" id="KW-0472">Membrane</keyword>
<keyword evidence="3" id="KW-0812">Transmembrane</keyword>
<dbReference type="NCBIfam" id="TIGR01933">
    <property type="entry name" value="hflK"/>
    <property type="match status" value="1"/>
</dbReference>
<dbReference type="SMART" id="SM00244">
    <property type="entry name" value="PHB"/>
    <property type="match status" value="1"/>
</dbReference>
<dbReference type="Pfam" id="PF12221">
    <property type="entry name" value="HflK_N"/>
    <property type="match status" value="1"/>
</dbReference>
<dbReference type="Proteomes" id="UP000190460">
    <property type="component" value="Unassembled WGS sequence"/>
</dbReference>
<keyword evidence="4" id="KW-0175">Coiled coil</keyword>
<accession>A0A1T4XQ99</accession>
<sequence>MPWNEPGGNNQDPWTGKNKPTNKSTDADELVKKINQKLSGLFNKKPSSGNEPDGPANYKGVFIILGLLIAGWLFSGFYMVDAREEALVLRFGAYQTTSGPGLHWHLPTPIERIEYVDVAQNRSAQDTSNMLTQDENIVEIAVTAQYQVSDAEDYTFNVLKADDLANQSQGTLYQAMRSATREVIGRSKMDYILGEGREQIAVETQKLMQTILDNYQVGLRVIKVNLTYAEAPDAVKDAFDDANRAREDANRFQNEAETYSNKVLPDARGQAARLIEEANAYREQVVARAEGDAARFTQLVTEYKKAPEVTRERLYLETMETVMSGSRKVLVDSANSNNMLYIPVDPKSATVDLPTAAIASAATVSTDSSTPTTSNAGGNTDMRQQRPLSPGQTRESRQ</sequence>
<gene>
    <name evidence="7" type="ORF">SAMN02745130_03256</name>
</gene>
<dbReference type="InterPro" id="IPR020980">
    <property type="entry name" value="Membrane_HflK_N"/>
</dbReference>
<dbReference type="InterPro" id="IPR001107">
    <property type="entry name" value="Band_7"/>
</dbReference>
<dbReference type="Gene3D" id="3.30.479.30">
    <property type="entry name" value="Band 7 domain"/>
    <property type="match status" value="1"/>
</dbReference>
<evidence type="ECO:0000256" key="4">
    <source>
        <dbReference type="SAM" id="Coils"/>
    </source>
</evidence>
<feature type="coiled-coil region" evidence="4">
    <location>
        <begin position="235"/>
        <end position="284"/>
    </location>
</feature>
<name>A0A1T4XQ99_9GAMM</name>
<dbReference type="AlphaFoldDB" id="A0A1T4XQ99"/>
<evidence type="ECO:0000313" key="8">
    <source>
        <dbReference type="Proteomes" id="UP000190460"/>
    </source>
</evidence>
<protein>
    <recommendedName>
        <fullName evidence="3">Protein HflK</fullName>
    </recommendedName>
</protein>
<feature type="region of interest" description="Disordered" evidence="5">
    <location>
        <begin position="362"/>
        <end position="398"/>
    </location>
</feature>
<dbReference type="Pfam" id="PF01145">
    <property type="entry name" value="Band_7"/>
    <property type="match status" value="1"/>
</dbReference>
<dbReference type="GO" id="GO:0016020">
    <property type="term" value="C:membrane"/>
    <property type="evidence" value="ECO:0007669"/>
    <property type="project" value="UniProtKB-SubCell"/>
</dbReference>
<dbReference type="SUPFAM" id="SSF117892">
    <property type="entry name" value="Band 7/SPFH domain"/>
    <property type="match status" value="1"/>
</dbReference>
<evidence type="ECO:0000256" key="3">
    <source>
        <dbReference type="RuleBase" id="RU364113"/>
    </source>
</evidence>
<feature type="region of interest" description="Disordered" evidence="5">
    <location>
        <begin position="1"/>
        <end position="29"/>
    </location>
</feature>
<keyword evidence="7" id="KW-0378">Hydrolase</keyword>
<dbReference type="PANTHER" id="PTHR42911">
    <property type="entry name" value="MODULATOR OF FTSH PROTEASE HFLC"/>
    <property type="match status" value="1"/>
</dbReference>
<dbReference type="OrthoDB" id="9779595at2"/>
<dbReference type="RefSeq" id="WP_078923697.1">
    <property type="nucleotide sequence ID" value="NZ_FUYB01000020.1"/>
</dbReference>
<dbReference type="EMBL" id="FUYB01000020">
    <property type="protein sequence ID" value="SKA91301.1"/>
    <property type="molecule type" value="Genomic_DNA"/>
</dbReference>
<dbReference type="STRING" id="92487.SAMN02745130_03256"/>
<feature type="compositionally biased region" description="Polar residues" evidence="5">
    <location>
        <begin position="7"/>
        <end position="24"/>
    </location>
</feature>
<comment type="subcellular location">
    <subcellularLocation>
        <location evidence="1">Membrane</location>
        <topology evidence="1">Single-pass membrane protein</topology>
    </subcellularLocation>
</comment>
<organism evidence="7 8">
    <name type="scientific">Thiothrix eikelboomii</name>
    <dbReference type="NCBI Taxonomy" id="92487"/>
    <lineage>
        <taxon>Bacteria</taxon>
        <taxon>Pseudomonadati</taxon>
        <taxon>Pseudomonadota</taxon>
        <taxon>Gammaproteobacteria</taxon>
        <taxon>Thiotrichales</taxon>
        <taxon>Thiotrichaceae</taxon>
        <taxon>Thiothrix</taxon>
    </lineage>
</organism>
<feature type="transmembrane region" description="Helical" evidence="3">
    <location>
        <begin position="60"/>
        <end position="80"/>
    </location>
</feature>
<feature type="compositionally biased region" description="Polar residues" evidence="5">
    <location>
        <begin position="377"/>
        <end position="398"/>
    </location>
</feature>
<comment type="subunit">
    <text evidence="3">HflC and HflK may interact to form a multimeric complex.</text>
</comment>
<evidence type="ECO:0000313" key="7">
    <source>
        <dbReference type="EMBL" id="SKA91301.1"/>
    </source>
</evidence>
<evidence type="ECO:0000256" key="5">
    <source>
        <dbReference type="SAM" id="MobiDB-lite"/>
    </source>
</evidence>
<dbReference type="PANTHER" id="PTHR42911:SF2">
    <property type="entry name" value="PROHIBITIN FAMILY PROTEIN"/>
    <property type="match status" value="1"/>
</dbReference>
<dbReference type="InterPro" id="IPR036013">
    <property type="entry name" value="Band_7/SPFH_dom_sf"/>
</dbReference>
<evidence type="ECO:0000259" key="6">
    <source>
        <dbReference type="SMART" id="SM00244"/>
    </source>
</evidence>
<dbReference type="InterPro" id="IPR010201">
    <property type="entry name" value="HflK"/>
</dbReference>
<proteinExistence type="inferred from homology"/>
<feature type="domain" description="Band 7" evidence="6">
    <location>
        <begin position="75"/>
        <end position="243"/>
    </location>
</feature>
<keyword evidence="7" id="KW-0645">Protease</keyword>
<dbReference type="GO" id="GO:0008233">
    <property type="term" value="F:peptidase activity"/>
    <property type="evidence" value="ECO:0007669"/>
    <property type="project" value="UniProtKB-KW"/>
</dbReference>
<dbReference type="GO" id="GO:0006508">
    <property type="term" value="P:proteolysis"/>
    <property type="evidence" value="ECO:0007669"/>
    <property type="project" value="UniProtKB-KW"/>
</dbReference>